<reference evidence="3 4" key="1">
    <citation type="journal article" date="2021" name="MBio">
        <title>A New Model Trypanosomatid, Novymonas esmeraldas: Genomic Perception of Its 'Candidatus Pandoraea novymonadis' Endosymbiont.</title>
        <authorList>
            <person name="Zakharova A."/>
            <person name="Saura A."/>
            <person name="Butenko A."/>
            <person name="Podesvova L."/>
            <person name="Warmusova S."/>
            <person name="Kostygov A.Y."/>
            <person name="Nenarokova A."/>
            <person name="Lukes J."/>
            <person name="Opperdoes F.R."/>
            <person name="Yurchenko V."/>
        </authorList>
    </citation>
    <scope>NUCLEOTIDE SEQUENCE [LARGE SCALE GENOMIC DNA]</scope>
    <source>
        <strain evidence="3 4">E262AT.01</strain>
    </source>
</reference>
<proteinExistence type="predicted"/>
<organism evidence="3 4">
    <name type="scientific">Novymonas esmeraldas</name>
    <dbReference type="NCBI Taxonomy" id="1808958"/>
    <lineage>
        <taxon>Eukaryota</taxon>
        <taxon>Discoba</taxon>
        <taxon>Euglenozoa</taxon>
        <taxon>Kinetoplastea</taxon>
        <taxon>Metakinetoplastina</taxon>
        <taxon>Trypanosomatida</taxon>
        <taxon>Trypanosomatidae</taxon>
        <taxon>Novymonas</taxon>
    </lineage>
</organism>
<evidence type="ECO:0000313" key="3">
    <source>
        <dbReference type="EMBL" id="KAK7195828.1"/>
    </source>
</evidence>
<feature type="transmembrane region" description="Helical" evidence="2">
    <location>
        <begin position="59"/>
        <end position="81"/>
    </location>
</feature>
<feature type="region of interest" description="Disordered" evidence="1">
    <location>
        <begin position="24"/>
        <end position="44"/>
    </location>
</feature>
<keyword evidence="2" id="KW-0472">Membrane</keyword>
<dbReference type="Proteomes" id="UP001430356">
    <property type="component" value="Unassembled WGS sequence"/>
</dbReference>
<accession>A0AAW0ET24</accession>
<evidence type="ECO:0000256" key="2">
    <source>
        <dbReference type="SAM" id="Phobius"/>
    </source>
</evidence>
<comment type="caution">
    <text evidence="3">The sequence shown here is derived from an EMBL/GenBank/DDBJ whole genome shotgun (WGS) entry which is preliminary data.</text>
</comment>
<evidence type="ECO:0000313" key="4">
    <source>
        <dbReference type="Proteomes" id="UP001430356"/>
    </source>
</evidence>
<dbReference type="EMBL" id="JAECZO010000063">
    <property type="protein sequence ID" value="KAK7195828.1"/>
    <property type="molecule type" value="Genomic_DNA"/>
</dbReference>
<gene>
    <name evidence="3" type="ORF">NESM_000513900</name>
</gene>
<keyword evidence="2" id="KW-0812">Transmembrane</keyword>
<sequence>MLSHALFCARRGFSCGTPSAPLLQSQLSGGSSSSGTGGHRPPRKLTMSKRRLMMKQKHYCQTSSSAPICAMLMAFTCYMIYQTRYGADDDRMFR</sequence>
<protein>
    <submittedName>
        <fullName evidence="3">Uncharacterized protein</fullName>
    </submittedName>
</protein>
<keyword evidence="2" id="KW-1133">Transmembrane helix</keyword>
<keyword evidence="4" id="KW-1185">Reference proteome</keyword>
<name>A0AAW0ET24_9TRYP</name>
<dbReference type="AlphaFoldDB" id="A0AAW0ET24"/>
<evidence type="ECO:0000256" key="1">
    <source>
        <dbReference type="SAM" id="MobiDB-lite"/>
    </source>
</evidence>